<evidence type="ECO:0000313" key="3">
    <source>
        <dbReference type="EMBL" id="RDY29072.1"/>
    </source>
</evidence>
<keyword evidence="4" id="KW-1185">Reference proteome</keyword>
<dbReference type="EMBL" id="NOKA02000073">
    <property type="protein sequence ID" value="RDY29072.1"/>
    <property type="molecule type" value="Genomic_DNA"/>
</dbReference>
<name>A0A255I7G7_9FIRM</name>
<dbReference type="AlphaFoldDB" id="A0A255I7G7"/>
<proteinExistence type="predicted"/>
<evidence type="ECO:0000313" key="5">
    <source>
        <dbReference type="Proteomes" id="UP000247523"/>
    </source>
</evidence>
<reference evidence="3" key="3">
    <citation type="submission" date="2018-07" db="EMBL/GenBank/DDBJ databases">
        <authorList>
            <person name="Quirk P.G."/>
            <person name="Krulwich T.A."/>
        </authorList>
    </citation>
    <scope>NUCLEOTIDE SEQUENCE</scope>
    <source>
        <strain evidence="3">CCRI-19302</strain>
    </source>
</reference>
<keyword evidence="1" id="KW-0812">Transmembrane</keyword>
<feature type="transmembrane region" description="Helical" evidence="1">
    <location>
        <begin position="198"/>
        <end position="217"/>
    </location>
</feature>
<dbReference type="Proteomes" id="UP000247523">
    <property type="component" value="Unassembled WGS sequence"/>
</dbReference>
<evidence type="ECO:0000313" key="4">
    <source>
        <dbReference type="Proteomes" id="UP000216411"/>
    </source>
</evidence>
<keyword evidence="1" id="KW-0472">Membrane</keyword>
<dbReference type="Proteomes" id="UP000216411">
    <property type="component" value="Unassembled WGS sequence"/>
</dbReference>
<gene>
    <name evidence="2" type="ORF">C8E03_101731</name>
    <name evidence="3" type="ORF">CG710_018880</name>
</gene>
<feature type="transmembrane region" description="Helical" evidence="1">
    <location>
        <begin position="50"/>
        <end position="75"/>
    </location>
</feature>
<feature type="transmembrane region" description="Helical" evidence="1">
    <location>
        <begin position="95"/>
        <end position="125"/>
    </location>
</feature>
<evidence type="ECO:0008006" key="6">
    <source>
        <dbReference type="Google" id="ProtNLM"/>
    </source>
</evidence>
<organism evidence="3 4">
    <name type="scientific">Lachnotalea glycerini</name>
    <dbReference type="NCBI Taxonomy" id="1763509"/>
    <lineage>
        <taxon>Bacteria</taxon>
        <taxon>Bacillati</taxon>
        <taxon>Bacillota</taxon>
        <taxon>Clostridia</taxon>
        <taxon>Lachnospirales</taxon>
        <taxon>Lachnospiraceae</taxon>
        <taxon>Lachnotalea</taxon>
    </lineage>
</organism>
<sequence>MNIKVLNYFKIDLKRAILSFKFLISIISVAIILIWSSLSSNGKIKENTIIFLLWWSAYNIRYVFVMFFCSIPYAGCFCEDLENGYIKQLVARGNLLSYCISKTMSIVVSAIGTMVIGVCIFVLLLKFFIPWTELNNSVYLAAIRSGSFHSIILTGHYFIYSLLFAFQFGLLTAILALLSACVSLFLSNKLLVWSIPIIAYYLISQYSWTLFSGSYMLDFDIIFSGRYNIFNNDLLSFLYAFAITFAFCVLLTVIIYKRLKRRIHCE</sequence>
<feature type="transmembrane region" description="Helical" evidence="1">
    <location>
        <begin position="165"/>
        <end position="186"/>
    </location>
</feature>
<evidence type="ECO:0000256" key="1">
    <source>
        <dbReference type="SAM" id="Phobius"/>
    </source>
</evidence>
<protein>
    <recommendedName>
        <fullName evidence="6">ABC-2 type transport system permease protein</fullName>
    </recommendedName>
</protein>
<evidence type="ECO:0000313" key="2">
    <source>
        <dbReference type="EMBL" id="PXV96098.1"/>
    </source>
</evidence>
<dbReference type="RefSeq" id="WP_094378684.1">
    <property type="nucleotide sequence ID" value="NZ_NOKA02000073.1"/>
</dbReference>
<dbReference type="OrthoDB" id="2053037at2"/>
<reference evidence="2 5" key="2">
    <citation type="submission" date="2018-05" db="EMBL/GenBank/DDBJ databases">
        <title>Genomic Encyclopedia of Type Strains, Phase IV (KMG-IV): sequencing the most valuable type-strain genomes for metagenomic binning, comparative biology and taxonomic classification.</title>
        <authorList>
            <person name="Goeker M."/>
        </authorList>
    </citation>
    <scope>NUCLEOTIDE SEQUENCE [LARGE SCALE GENOMIC DNA]</scope>
    <source>
        <strain evidence="2 5">DSM 28816</strain>
    </source>
</reference>
<accession>A0A255I7G7</accession>
<reference evidence="3 4" key="1">
    <citation type="journal article" date="2017" name="Genome Announc.">
        <title>Draft Genome Sequence of a Sporulating and Motile Strain of Lachnotalea glycerini Isolated from Water in Quebec City, Canada.</title>
        <authorList>
            <person name="Maheux A.F."/>
            <person name="Boudreau D.K."/>
            <person name="Berube E."/>
            <person name="Boissinot M."/>
            <person name="Raymond F."/>
            <person name="Brodeur S."/>
            <person name="Corbeil J."/>
            <person name="Isabel S."/>
            <person name="Omar R.F."/>
            <person name="Bergeron M.G."/>
        </authorList>
    </citation>
    <scope>NUCLEOTIDE SEQUENCE [LARGE SCALE GENOMIC DNA]</scope>
    <source>
        <strain evidence="3 4">CCRI-19302</strain>
    </source>
</reference>
<keyword evidence="1" id="KW-1133">Transmembrane helix</keyword>
<feature type="transmembrane region" description="Helical" evidence="1">
    <location>
        <begin position="16"/>
        <end position="38"/>
    </location>
</feature>
<feature type="transmembrane region" description="Helical" evidence="1">
    <location>
        <begin position="237"/>
        <end position="256"/>
    </location>
</feature>
<comment type="caution">
    <text evidence="3">The sequence shown here is derived from an EMBL/GenBank/DDBJ whole genome shotgun (WGS) entry which is preliminary data.</text>
</comment>
<dbReference type="EMBL" id="QICS01000001">
    <property type="protein sequence ID" value="PXV96098.1"/>
    <property type="molecule type" value="Genomic_DNA"/>
</dbReference>